<dbReference type="InterPro" id="IPR014942">
    <property type="entry name" value="AbiEii"/>
</dbReference>
<name>A0A1F7I901_9BACT</name>
<organism evidence="1 2">
    <name type="scientific">Candidatus Roizmanbacteria bacterium RIFCSPLOWO2_01_FULL_35_13</name>
    <dbReference type="NCBI Taxonomy" id="1802055"/>
    <lineage>
        <taxon>Bacteria</taxon>
        <taxon>Candidatus Roizmaniibacteriota</taxon>
    </lineage>
</organism>
<gene>
    <name evidence="1" type="ORF">A3A74_03035</name>
</gene>
<protein>
    <recommendedName>
        <fullName evidence="3">Nucleotidyl transferase AbiEii/AbiGii toxin family protein</fullName>
    </recommendedName>
</protein>
<sequence length="270" mass="31671">MITKNQIDDLASYFQIDNFTVMREYLQILFLSYLYKEKEADRIYFKGGTAVRLLFGSTRFSEDLDFSTLLAKAEIKELIIKLERAIRLELREASISLLYLGKNGCRFRLKYKPEEFKYPLVIRLDFNIVKKVEEVSVSPLVSKFPVIFFPLINHLSENEILAEKLCALFTRAKGRDFFDVWFLLQRKIGIDEKLLRKKLKERGAIFNREKILKRIELYSEGRLERDLKQFLPRSQRKIISLLKRELVKSLSTPARSGSVGKFSPNPSDII</sequence>
<evidence type="ECO:0008006" key="3">
    <source>
        <dbReference type="Google" id="ProtNLM"/>
    </source>
</evidence>
<dbReference type="STRING" id="1802055.A3A74_03035"/>
<dbReference type="Proteomes" id="UP000179270">
    <property type="component" value="Unassembled WGS sequence"/>
</dbReference>
<accession>A0A1F7I901</accession>
<evidence type="ECO:0000313" key="2">
    <source>
        <dbReference type="Proteomes" id="UP000179270"/>
    </source>
</evidence>
<reference evidence="1 2" key="1">
    <citation type="journal article" date="2016" name="Nat. Commun.">
        <title>Thousands of microbial genomes shed light on interconnected biogeochemical processes in an aquifer system.</title>
        <authorList>
            <person name="Anantharaman K."/>
            <person name="Brown C.T."/>
            <person name="Hug L.A."/>
            <person name="Sharon I."/>
            <person name="Castelle C.J."/>
            <person name="Probst A.J."/>
            <person name="Thomas B.C."/>
            <person name="Singh A."/>
            <person name="Wilkins M.J."/>
            <person name="Karaoz U."/>
            <person name="Brodie E.L."/>
            <person name="Williams K.H."/>
            <person name="Hubbard S.S."/>
            <person name="Banfield J.F."/>
        </authorList>
    </citation>
    <scope>NUCLEOTIDE SEQUENCE [LARGE SCALE GENOMIC DNA]</scope>
</reference>
<dbReference type="AlphaFoldDB" id="A0A1F7I901"/>
<dbReference type="EMBL" id="MGAF01000043">
    <property type="protein sequence ID" value="OGK39840.1"/>
    <property type="molecule type" value="Genomic_DNA"/>
</dbReference>
<proteinExistence type="predicted"/>
<dbReference type="Pfam" id="PF08843">
    <property type="entry name" value="AbiEii"/>
    <property type="match status" value="1"/>
</dbReference>
<dbReference type="Gene3D" id="3.10.450.620">
    <property type="entry name" value="JHP933, nucleotidyltransferase-like core domain"/>
    <property type="match status" value="1"/>
</dbReference>
<comment type="caution">
    <text evidence="1">The sequence shown here is derived from an EMBL/GenBank/DDBJ whole genome shotgun (WGS) entry which is preliminary data.</text>
</comment>
<evidence type="ECO:0000313" key="1">
    <source>
        <dbReference type="EMBL" id="OGK39840.1"/>
    </source>
</evidence>